<dbReference type="OrthoDB" id="8638at2157"/>
<dbReference type="InterPro" id="IPR022409">
    <property type="entry name" value="PKD/Chitinase_dom"/>
</dbReference>
<keyword evidence="2" id="KW-0472">Membrane</keyword>
<name>H1YZS8_9EURY</name>
<dbReference type="RefSeq" id="WP_004075949.1">
    <property type="nucleotide sequence ID" value="NZ_CM001436.1"/>
</dbReference>
<dbReference type="EMBL" id="CM001436">
    <property type="protein sequence ID" value="EHQ34340.1"/>
    <property type="molecule type" value="Genomic_DNA"/>
</dbReference>
<keyword evidence="2" id="KW-1133">Transmembrane helix</keyword>
<evidence type="ECO:0000256" key="1">
    <source>
        <dbReference type="SAM" id="MobiDB-lite"/>
    </source>
</evidence>
<dbReference type="CDD" id="cd00146">
    <property type="entry name" value="PKD"/>
    <property type="match status" value="2"/>
</dbReference>
<evidence type="ECO:0000256" key="2">
    <source>
        <dbReference type="SAM" id="Phobius"/>
    </source>
</evidence>
<dbReference type="InParanoid" id="H1YZS8"/>
<dbReference type="STRING" id="937775.Metlim_0187"/>
<keyword evidence="2" id="KW-0812">Transmembrane</keyword>
<feature type="transmembrane region" description="Helical" evidence="2">
    <location>
        <begin position="1216"/>
        <end position="1237"/>
    </location>
</feature>
<proteinExistence type="predicted"/>
<dbReference type="SUPFAM" id="SSF49299">
    <property type="entry name" value="PKD domain"/>
    <property type="match status" value="2"/>
</dbReference>
<dbReference type="InterPro" id="IPR000601">
    <property type="entry name" value="PKD_dom"/>
</dbReference>
<feature type="domain" description="PKD" evidence="3">
    <location>
        <begin position="910"/>
        <end position="999"/>
    </location>
</feature>
<accession>H1YZS8</accession>
<reference evidence="4 5" key="1">
    <citation type="submission" date="2011-10" db="EMBL/GenBank/DDBJ databases">
        <title>The Improved High-Quality Draft genome of Methanoplanus limicola DSM 2279.</title>
        <authorList>
            <consortium name="US DOE Joint Genome Institute (JGI-PGF)"/>
            <person name="Lucas S."/>
            <person name="Copeland A."/>
            <person name="Lapidus A."/>
            <person name="Glavina del Rio T."/>
            <person name="Dalin E."/>
            <person name="Tice H."/>
            <person name="Bruce D."/>
            <person name="Goodwin L."/>
            <person name="Pitluck S."/>
            <person name="Peters L."/>
            <person name="Mikhailova N."/>
            <person name="Lu M."/>
            <person name="Kyrpides N."/>
            <person name="Mavromatis K."/>
            <person name="Ivanova N."/>
            <person name="Markowitz V."/>
            <person name="Cheng J.-F."/>
            <person name="Hugenholtz P."/>
            <person name="Woyke T."/>
            <person name="Wu D."/>
            <person name="Wirth R."/>
            <person name="Brambilla E.-M."/>
            <person name="Klenk H.-P."/>
            <person name="Eisen J.A."/>
        </authorList>
    </citation>
    <scope>NUCLEOTIDE SEQUENCE [LARGE SCALE GENOMIC DNA]</scope>
    <source>
        <strain evidence="4 5">DSM 2279</strain>
    </source>
</reference>
<dbReference type="PROSITE" id="PS50093">
    <property type="entry name" value="PKD"/>
    <property type="match status" value="1"/>
</dbReference>
<dbReference type="Gene3D" id="2.60.40.10">
    <property type="entry name" value="Immunoglobulins"/>
    <property type="match status" value="2"/>
</dbReference>
<dbReference type="Proteomes" id="UP000005741">
    <property type="component" value="Chromosome"/>
</dbReference>
<protein>
    <submittedName>
        <fullName evidence="4">PKD domain containing protein</fullName>
    </submittedName>
</protein>
<dbReference type="InterPro" id="IPR013783">
    <property type="entry name" value="Ig-like_fold"/>
</dbReference>
<feature type="compositionally biased region" description="Polar residues" evidence="1">
    <location>
        <begin position="1194"/>
        <end position="1206"/>
    </location>
</feature>
<organism evidence="4 5">
    <name type="scientific">Methanoplanus limicola DSM 2279</name>
    <dbReference type="NCBI Taxonomy" id="937775"/>
    <lineage>
        <taxon>Archaea</taxon>
        <taxon>Methanobacteriati</taxon>
        <taxon>Methanobacteriota</taxon>
        <taxon>Stenosarchaea group</taxon>
        <taxon>Methanomicrobia</taxon>
        <taxon>Methanomicrobiales</taxon>
        <taxon>Methanomicrobiaceae</taxon>
        <taxon>Methanoplanus</taxon>
    </lineage>
</organism>
<evidence type="ECO:0000313" key="5">
    <source>
        <dbReference type="Proteomes" id="UP000005741"/>
    </source>
</evidence>
<evidence type="ECO:0000313" key="4">
    <source>
        <dbReference type="EMBL" id="EHQ34340.1"/>
    </source>
</evidence>
<dbReference type="HOGENOM" id="CLU_292155_0_0_2"/>
<dbReference type="SMART" id="SM00089">
    <property type="entry name" value="PKD"/>
    <property type="match status" value="2"/>
</dbReference>
<evidence type="ECO:0000259" key="3">
    <source>
        <dbReference type="PROSITE" id="PS50093"/>
    </source>
</evidence>
<sequence>MMILKKGSLLLIILLISAFTGSVAAGGTGVLSSSNATDVKVGEIGYVIYSVDNNFNPLLWSMGCKIYYDSDVAEPIDSEKISSYASRGNTYESGMKLSLLDLNKDGIPNGETGIYNFSFRSKKNDGSRMELGIVIDLAKDVGGNTITNSYTSVNGTFVTLDEVAPVINNITTSANVAKDFKVTGFITEVGGMGSANATVSNTTASQVYNLTLTNLGSGLYSYSADVSWPVFETGVKITVNAVDAKDNHADAVEKTVNVVNAGFSSAVPEGYIKTRPVNASAYMNNIDQATVTMIIGGNVAPTNLALTFLSGNTGYVIGDLTPLSPLADGNYWVNVSGTDTIAGDKRHLNWTFVLDTATPTLALTITDSDGDGYIEANEDLTFNWNAGSFGASGFKNVEIIDKKTSSVLWTDDSGPSGVAVQNFTEGNRDLSFRAYSNAGNYAAEDFHLYNNYIVWINSTKFGTISGIETNYTAMVSLDLTDTSNVMLYNGSSVNLPAIGTVSRNVTGTGQVTSDTYVTVDKNANATYPGADTYQKVGYYGPSDVIDFEITAPAITHANVLLMEANETYINQLVDQKSVSGINYTELIRKTAYIFIEGGWTKITVLDDGTFIQDEIVGNRLTVEGSITDTLKKIENQVDFSTGYRLSEDCVIGTNKTITPAVGDYALGAISFDAERIGIIGVMPVVFTESTDQGTVSGTRFAANSSFDAGFTDNCKYFGVGVYRDTEYNASVLIDFAKINADMISAELKAGGVPATQKLWHNIYISPDSGNYAYAKNSNNLTFDLSGLKVGNYKAVLAGLSNKGTAQAVGVHDFTILPPLPVANFTAEPLVGTAPLTVNFTDSSLYSPTTWEWYYSADKGSNWTLFDTVQNPVNVFTPGNYSIMLNVTNANGAGSKSIIDYIQVNAPALVPVANFTATPLSGQVPLTVQFNDTSINYPTTWGWYYSANGGTTWNNFSMCQNPSYQFASTGTYSIMLNVSNAFGGNSTSKISYITVSAAPTPVPTPVPGPSGGGGGGGGGYSGGFGPTVPSYQYTGEGVLETNNLGQVQGNVEVVSPDGGAKLLLSNGVQVLDANGRALSEVSVTQAQAGSVPGTSGALYKFGDFVYECLPAGAQFDPSIDIKFELTEAQFNALNPGQTFSVRYYDGASWVEVPTYVNPNTREVIGEITHFTYYALMAVGGTSAPVVPGAEVVPTEQPTGAVTPTGEETPSPDEGMPGWIWIVLIVVIIAVAGAVFYLYKEGKLGGSNS</sequence>
<dbReference type="AlphaFoldDB" id="H1YZS8"/>
<keyword evidence="5" id="KW-1185">Reference proteome</keyword>
<feature type="region of interest" description="Disordered" evidence="1">
    <location>
        <begin position="1192"/>
        <end position="1211"/>
    </location>
</feature>
<dbReference type="InterPro" id="IPR035986">
    <property type="entry name" value="PKD_dom_sf"/>
</dbReference>
<gene>
    <name evidence="4" type="ORF">Metlim_0187</name>
</gene>